<evidence type="ECO:0000313" key="2">
    <source>
        <dbReference type="EMBL" id="CUQ83398.1"/>
    </source>
</evidence>
<proteinExistence type="predicted"/>
<dbReference type="SUPFAM" id="SSF81593">
    <property type="entry name" value="Nucleotidyltransferase substrate binding subunit/domain"/>
    <property type="match status" value="1"/>
</dbReference>
<dbReference type="RefSeq" id="WP_055286609.1">
    <property type="nucleotide sequence ID" value="NZ_CABIXW010000003.1"/>
</dbReference>
<dbReference type="EMBL" id="CZBV01000003">
    <property type="protein sequence ID" value="CUQ83398.1"/>
    <property type="molecule type" value="Genomic_DNA"/>
</dbReference>
<sequence>MNIFKTFHNELSYKDVLQLDGAFSVCHINYDKSPIFNGIDSKDMAKKSRKNSLSYEDKIEDVVGCIYSFDGTEKNFKQDDRILLWKSYWLEYINAFDKLMDSLPSSVVTIYVGRQAIEIGFKYLLLKKHGQITKTHDLKELSDLLYLEYNINDSYMDYVDRFCELFCKYIEGGNVEYFRFPEYKENTYFAGNRLDISWLFYNFALIILKLVHFANLEDEI</sequence>
<dbReference type="InterPro" id="IPR007842">
    <property type="entry name" value="HEPN_dom"/>
</dbReference>
<evidence type="ECO:0000259" key="1">
    <source>
        <dbReference type="Pfam" id="PF05168"/>
    </source>
</evidence>
<dbReference type="Proteomes" id="UP000095780">
    <property type="component" value="Unassembled WGS sequence"/>
</dbReference>
<organism evidence="2 3">
    <name type="scientific">Lachnospira eligens</name>
    <dbReference type="NCBI Taxonomy" id="39485"/>
    <lineage>
        <taxon>Bacteria</taxon>
        <taxon>Bacillati</taxon>
        <taxon>Bacillota</taxon>
        <taxon>Clostridia</taxon>
        <taxon>Lachnospirales</taxon>
        <taxon>Lachnospiraceae</taxon>
        <taxon>Lachnospira</taxon>
    </lineage>
</organism>
<name>A0A174ZGL1_9FIRM</name>
<dbReference type="Pfam" id="PF05168">
    <property type="entry name" value="HEPN"/>
    <property type="match status" value="1"/>
</dbReference>
<gene>
    <name evidence="2" type="ORF">ERS852492_01184</name>
</gene>
<protein>
    <recommendedName>
        <fullName evidence="1">HEPN domain-containing protein</fullName>
    </recommendedName>
</protein>
<feature type="domain" description="HEPN" evidence="1">
    <location>
        <begin position="114"/>
        <end position="160"/>
    </location>
</feature>
<dbReference type="AlphaFoldDB" id="A0A174ZGL1"/>
<evidence type="ECO:0000313" key="3">
    <source>
        <dbReference type="Proteomes" id="UP000095780"/>
    </source>
</evidence>
<accession>A0A174ZGL1</accession>
<reference evidence="2 3" key="1">
    <citation type="submission" date="2015-09" db="EMBL/GenBank/DDBJ databases">
        <authorList>
            <consortium name="Pathogen Informatics"/>
        </authorList>
    </citation>
    <scope>NUCLEOTIDE SEQUENCE [LARGE SCALE GENOMIC DNA]</scope>
    <source>
        <strain evidence="2 3">2789STDY5834878</strain>
    </source>
</reference>